<dbReference type="AlphaFoldDB" id="A0A7J7IJB7"/>
<sequence length="155" mass="16446">MRASQATLDASKSEVVPRVHLATCSTPLEWKSTGELEGDSSSGRSGAGLCATLTSARLLQWSRWSLGQFPVTERVGAIELNCNAELAWLNSTRALSVDWASVPAGGVTLRESWPRLERDWEGAGEAESVVTSRGKPWSSQVPVCASSLTSTGPGT</sequence>
<protein>
    <submittedName>
        <fullName evidence="2">Dual specificity phosphatase 19</fullName>
    </submittedName>
</protein>
<dbReference type="Proteomes" id="UP000530660">
    <property type="component" value="Unassembled WGS sequence"/>
</dbReference>
<keyword evidence="3" id="KW-1185">Reference proteome</keyword>
<proteinExistence type="predicted"/>
<evidence type="ECO:0000313" key="3">
    <source>
        <dbReference type="Proteomes" id="UP000530660"/>
    </source>
</evidence>
<name>A0A7J7IJB7_9RHOD</name>
<dbReference type="EMBL" id="VWRR01000009">
    <property type="protein sequence ID" value="KAF6002597.1"/>
    <property type="molecule type" value="Genomic_DNA"/>
</dbReference>
<evidence type="ECO:0000256" key="1">
    <source>
        <dbReference type="SAM" id="MobiDB-lite"/>
    </source>
</evidence>
<feature type="region of interest" description="Disordered" evidence="1">
    <location>
        <begin position="124"/>
        <end position="155"/>
    </location>
</feature>
<gene>
    <name evidence="2" type="primary">DUSP19_1</name>
    <name evidence="2" type="ORF">F1559_000155</name>
</gene>
<reference evidence="2 3" key="1">
    <citation type="journal article" date="2020" name="J. Phycol.">
        <title>Comparative genome analysis reveals Cyanidiococcus gen. nov., a new extremophilic red algal genus sister to Cyanidioschyzon (Cyanidioschyzonaceae, Rhodophyta).</title>
        <authorList>
            <person name="Liu S.-L."/>
            <person name="Chiang Y.-R."/>
            <person name="Yoon H.S."/>
            <person name="Fu H.-Y."/>
        </authorList>
    </citation>
    <scope>NUCLEOTIDE SEQUENCE [LARGE SCALE GENOMIC DNA]</scope>
    <source>
        <strain evidence="2 3">THAL066</strain>
    </source>
</reference>
<evidence type="ECO:0000313" key="2">
    <source>
        <dbReference type="EMBL" id="KAF6002597.1"/>
    </source>
</evidence>
<organism evidence="2 3">
    <name type="scientific">Cyanidiococcus yangmingshanensis</name>
    <dbReference type="NCBI Taxonomy" id="2690220"/>
    <lineage>
        <taxon>Eukaryota</taxon>
        <taxon>Rhodophyta</taxon>
        <taxon>Bangiophyceae</taxon>
        <taxon>Cyanidiales</taxon>
        <taxon>Cyanidiaceae</taxon>
        <taxon>Cyanidiococcus</taxon>
    </lineage>
</organism>
<comment type="caution">
    <text evidence="2">The sequence shown here is derived from an EMBL/GenBank/DDBJ whole genome shotgun (WGS) entry which is preliminary data.</text>
</comment>
<feature type="compositionally biased region" description="Polar residues" evidence="1">
    <location>
        <begin position="137"/>
        <end position="155"/>
    </location>
</feature>
<accession>A0A7J7IJB7</accession>